<organism evidence="3 4">
    <name type="scientific">Penicillium daleae</name>
    <dbReference type="NCBI Taxonomy" id="63821"/>
    <lineage>
        <taxon>Eukaryota</taxon>
        <taxon>Fungi</taxon>
        <taxon>Dikarya</taxon>
        <taxon>Ascomycota</taxon>
        <taxon>Pezizomycotina</taxon>
        <taxon>Eurotiomycetes</taxon>
        <taxon>Eurotiomycetidae</taxon>
        <taxon>Eurotiales</taxon>
        <taxon>Aspergillaceae</taxon>
        <taxon>Penicillium</taxon>
    </lineage>
</organism>
<feature type="domain" description="DUF7580" evidence="2">
    <location>
        <begin position="199"/>
        <end position="574"/>
    </location>
</feature>
<dbReference type="AlphaFoldDB" id="A0AAD6G497"/>
<keyword evidence="4" id="KW-1185">Reference proteome</keyword>
<dbReference type="InterPro" id="IPR056002">
    <property type="entry name" value="DUF7580"/>
</dbReference>
<dbReference type="RefSeq" id="XP_056766940.1">
    <property type="nucleotide sequence ID" value="XM_056908322.1"/>
</dbReference>
<dbReference type="PANTHER" id="PTHR35186">
    <property type="entry name" value="ANK_REP_REGION DOMAIN-CONTAINING PROTEIN"/>
    <property type="match status" value="1"/>
</dbReference>
<reference evidence="3" key="2">
    <citation type="journal article" date="2023" name="IMA Fungus">
        <title>Comparative genomic study of the Penicillium genus elucidates a diverse pangenome and 15 lateral gene transfer events.</title>
        <authorList>
            <person name="Petersen C."/>
            <person name="Sorensen T."/>
            <person name="Nielsen M.R."/>
            <person name="Sondergaard T.E."/>
            <person name="Sorensen J.L."/>
            <person name="Fitzpatrick D.A."/>
            <person name="Frisvad J.C."/>
            <person name="Nielsen K.L."/>
        </authorList>
    </citation>
    <scope>NUCLEOTIDE SEQUENCE</scope>
    <source>
        <strain evidence="3">IBT 16125</strain>
    </source>
</reference>
<keyword evidence="1" id="KW-0732">Signal</keyword>
<sequence>MEAAGFVLAVLPLLLNQLDNYVQGLETLKGFRAKRYRRELDGYLSSLGTQQAIFVNTLERSLDGVVEYQNEVDDLIKNPLGNFWKEPTLQSKLKTKMDRNYIPFERTMTEIHVLLEDLSRQLGWDKIMPATVEKYWNSSSNIEREVKKFRDIFSKSIYADLLNRINTANTLLKTLVEQSDYRDTTRKRRLSNHTLIRYRKSRRSASSLHKAIIRGKCWKCPCKHQHTIHFVLNAPSLDTLDPLAQGRGNPRFRMIFAPNLHMDTSVWKFGHEIETEADMITSSMGVRYVCQLADHTKDLSLKPAKGKARVQFSSDTIITSDEVVLSKPSGSDVPPPITDICQILSNSEINRDTQTALGWVSDENHRHNVYYVRQVADSLKSKSLEDLITASSTFSAGQSNVGLLFSQRDRLRLAVGLACSVLEFHGSWLRDHWTARDIKFMPESSTGLGSPYIPWSLGTEPGNSQDQASVLTTALIRSQILFPLGLVLVELSLCQVLETLSTPGDEDPHEAVANLKTAARVLPSVMERSGPEYAKVVEHCLFWHGSQDTNLESDAMQEKVFELIIMPLMENLRSFEDWWQRY</sequence>
<dbReference type="GeneID" id="81598565"/>
<dbReference type="PANTHER" id="PTHR35186:SF4">
    <property type="entry name" value="PRION-INHIBITION AND PROPAGATION HELO DOMAIN-CONTAINING PROTEIN"/>
    <property type="match status" value="1"/>
</dbReference>
<feature type="signal peptide" evidence="1">
    <location>
        <begin position="1"/>
        <end position="24"/>
    </location>
</feature>
<accession>A0AAD6G497</accession>
<dbReference type="EMBL" id="JAPVEA010000005">
    <property type="protein sequence ID" value="KAJ5453984.1"/>
    <property type="molecule type" value="Genomic_DNA"/>
</dbReference>
<evidence type="ECO:0000313" key="4">
    <source>
        <dbReference type="Proteomes" id="UP001213681"/>
    </source>
</evidence>
<dbReference type="Pfam" id="PF24476">
    <property type="entry name" value="DUF7580"/>
    <property type="match status" value="1"/>
</dbReference>
<protein>
    <recommendedName>
        <fullName evidence="2">DUF7580 domain-containing protein</fullName>
    </recommendedName>
</protein>
<evidence type="ECO:0000259" key="2">
    <source>
        <dbReference type="Pfam" id="PF24476"/>
    </source>
</evidence>
<evidence type="ECO:0000313" key="3">
    <source>
        <dbReference type="EMBL" id="KAJ5453984.1"/>
    </source>
</evidence>
<gene>
    <name evidence="3" type="ORF">N7458_004940</name>
</gene>
<proteinExistence type="predicted"/>
<reference evidence="3" key="1">
    <citation type="submission" date="2022-12" db="EMBL/GenBank/DDBJ databases">
        <authorList>
            <person name="Petersen C."/>
        </authorList>
    </citation>
    <scope>NUCLEOTIDE SEQUENCE</scope>
    <source>
        <strain evidence="3">IBT 16125</strain>
    </source>
</reference>
<comment type="caution">
    <text evidence="3">The sequence shown here is derived from an EMBL/GenBank/DDBJ whole genome shotgun (WGS) entry which is preliminary data.</text>
</comment>
<name>A0AAD6G497_9EURO</name>
<feature type="chain" id="PRO_5042070417" description="DUF7580 domain-containing protein" evidence="1">
    <location>
        <begin position="25"/>
        <end position="582"/>
    </location>
</feature>
<evidence type="ECO:0000256" key="1">
    <source>
        <dbReference type="SAM" id="SignalP"/>
    </source>
</evidence>
<dbReference type="Proteomes" id="UP001213681">
    <property type="component" value="Unassembled WGS sequence"/>
</dbReference>